<comment type="caution">
    <text evidence="3">The sequence shown here is derived from an EMBL/GenBank/DDBJ whole genome shotgun (WGS) entry which is preliminary data.</text>
</comment>
<organism evidence="3 4">
    <name type="scientific">Lactobacillus intestinalis</name>
    <dbReference type="NCBI Taxonomy" id="151781"/>
    <lineage>
        <taxon>Bacteria</taxon>
        <taxon>Bacillati</taxon>
        <taxon>Bacillota</taxon>
        <taxon>Bacilli</taxon>
        <taxon>Lactobacillales</taxon>
        <taxon>Lactobacillaceae</taxon>
        <taxon>Lactobacillus</taxon>
    </lineage>
</organism>
<feature type="transmembrane region" description="Helical" evidence="1">
    <location>
        <begin position="171"/>
        <end position="198"/>
    </location>
</feature>
<gene>
    <name evidence="3" type="ORF">E5351_07610</name>
</gene>
<evidence type="ECO:0000313" key="4">
    <source>
        <dbReference type="Proteomes" id="UP000309117"/>
    </source>
</evidence>
<sequence>MFFINFMIGACLASHAGVICDRYLKEDFLLTRSKCNFCKTELPLLAQIPLVSYIVLKGKCSYCGSPIPPLYFFIELIGGLAFLKLDLLNLSNIYLAIFLFYLLVIVCFDYQKQEFPSIFLIPLFSAAFIYWLQTSPAYSLIDALEFFPICLILLIYTFFHKLGSGDLIIYIILALMWNPHFANLAFLVGAIFSLVHYFLEYKYRSRTQPFAFIPYIYLGLVSGLLSF</sequence>
<accession>A0A4V3RDL6</accession>
<dbReference type="PANTHER" id="PTHR30487:SF0">
    <property type="entry name" value="PREPILIN LEADER PEPTIDASE_N-METHYLTRANSFERASE-RELATED"/>
    <property type="match status" value="1"/>
</dbReference>
<feature type="transmembrane region" description="Helical" evidence="1">
    <location>
        <begin position="138"/>
        <end position="159"/>
    </location>
</feature>
<dbReference type="PANTHER" id="PTHR30487">
    <property type="entry name" value="TYPE 4 PREPILIN-LIKE PROTEINS LEADER PEPTIDE-PROCESSING ENZYME"/>
    <property type="match status" value="1"/>
</dbReference>
<dbReference type="GO" id="GO:0006465">
    <property type="term" value="P:signal peptide processing"/>
    <property type="evidence" value="ECO:0007669"/>
    <property type="project" value="TreeGrafter"/>
</dbReference>
<name>A0A4V3RDL6_9LACO</name>
<keyword evidence="1" id="KW-0472">Membrane</keyword>
<dbReference type="Proteomes" id="UP000309117">
    <property type="component" value="Unassembled WGS sequence"/>
</dbReference>
<dbReference type="InterPro" id="IPR010627">
    <property type="entry name" value="Prepilin_pept_A24_N"/>
</dbReference>
<reference evidence="3 4" key="1">
    <citation type="submission" date="2019-04" db="EMBL/GenBank/DDBJ databases">
        <title>Microbes associate with the intestines of laboratory mice.</title>
        <authorList>
            <person name="Navarre W."/>
            <person name="Wong E."/>
            <person name="Huang K."/>
            <person name="Tropini C."/>
            <person name="Ng K."/>
            <person name="Yu B."/>
        </authorList>
    </citation>
    <scope>NUCLEOTIDE SEQUENCE [LARGE SCALE GENOMIC DNA]</scope>
    <source>
        <strain evidence="3 4">NM61_E11</strain>
    </source>
</reference>
<dbReference type="EMBL" id="SRYV01000013">
    <property type="protein sequence ID" value="TGY13120.1"/>
    <property type="molecule type" value="Genomic_DNA"/>
</dbReference>
<dbReference type="Pfam" id="PF06750">
    <property type="entry name" value="A24_N_bact"/>
    <property type="match status" value="1"/>
</dbReference>
<feature type="transmembrane region" description="Helical" evidence="1">
    <location>
        <begin position="115"/>
        <end position="132"/>
    </location>
</feature>
<feature type="transmembrane region" description="Helical" evidence="1">
    <location>
        <begin position="210"/>
        <end position="226"/>
    </location>
</feature>
<dbReference type="InterPro" id="IPR050882">
    <property type="entry name" value="Prepilin_peptidase/N-MTase"/>
</dbReference>
<dbReference type="GO" id="GO:0004190">
    <property type="term" value="F:aspartic-type endopeptidase activity"/>
    <property type="evidence" value="ECO:0007669"/>
    <property type="project" value="TreeGrafter"/>
</dbReference>
<evidence type="ECO:0000259" key="2">
    <source>
        <dbReference type="Pfam" id="PF06750"/>
    </source>
</evidence>
<keyword evidence="1" id="KW-0812">Transmembrane</keyword>
<dbReference type="GO" id="GO:0005886">
    <property type="term" value="C:plasma membrane"/>
    <property type="evidence" value="ECO:0007669"/>
    <property type="project" value="TreeGrafter"/>
</dbReference>
<feature type="domain" description="Prepilin peptidase A24 N-terminal" evidence="2">
    <location>
        <begin position="8"/>
        <end position="83"/>
    </location>
</feature>
<feature type="transmembrane region" description="Helical" evidence="1">
    <location>
        <begin position="91"/>
        <end position="108"/>
    </location>
</feature>
<proteinExistence type="predicted"/>
<evidence type="ECO:0000313" key="3">
    <source>
        <dbReference type="EMBL" id="TGY13120.1"/>
    </source>
</evidence>
<protein>
    <submittedName>
        <fullName evidence="3">Prepilin peptidase</fullName>
    </submittedName>
</protein>
<dbReference type="RefSeq" id="WP_135960623.1">
    <property type="nucleotide sequence ID" value="NZ_CAJSYX010000002.1"/>
</dbReference>
<evidence type="ECO:0000256" key="1">
    <source>
        <dbReference type="SAM" id="Phobius"/>
    </source>
</evidence>
<dbReference type="AlphaFoldDB" id="A0A4V3RDL6"/>
<keyword evidence="1" id="KW-1133">Transmembrane helix</keyword>